<dbReference type="InterPro" id="IPR019808">
    <property type="entry name" value="Histidine_triad_CS"/>
</dbReference>
<dbReference type="GO" id="GO:0016787">
    <property type="term" value="F:hydrolase activity"/>
    <property type="evidence" value="ECO:0007669"/>
    <property type="project" value="UniProtKB-KW"/>
</dbReference>
<dbReference type="CDD" id="cd01275">
    <property type="entry name" value="FHIT"/>
    <property type="match status" value="1"/>
</dbReference>
<dbReference type="InterPro" id="IPR051884">
    <property type="entry name" value="Bis(5'-adenosyl)-TPase_reg"/>
</dbReference>
<feature type="compositionally biased region" description="Basic and acidic residues" evidence="8">
    <location>
        <begin position="279"/>
        <end position="288"/>
    </location>
</feature>
<evidence type="ECO:0000256" key="3">
    <source>
        <dbReference type="PIRSR" id="PIRSR601310-1"/>
    </source>
</evidence>
<comment type="caution">
    <text evidence="10">The sequence shown here is derived from an EMBL/GenBank/DDBJ whole genome shotgun (WGS) entry which is preliminary data.</text>
</comment>
<evidence type="ECO:0000313" key="10">
    <source>
        <dbReference type="EMBL" id="ETP50102.1"/>
    </source>
</evidence>
<dbReference type="PANTHER" id="PTHR46243:SF1">
    <property type="entry name" value="BIS(5'-ADENOSYL)-TRIPHOSPHATASE"/>
    <property type="match status" value="1"/>
</dbReference>
<feature type="binding site" evidence="5">
    <location>
        <position position="249"/>
    </location>
    <ligand>
        <name>substrate</name>
    </ligand>
</feature>
<evidence type="ECO:0000256" key="4">
    <source>
        <dbReference type="PIRSR" id="PIRSR601310-3"/>
    </source>
</evidence>
<proteinExistence type="predicted"/>
<evidence type="ECO:0000256" key="1">
    <source>
        <dbReference type="ARBA" id="ARBA00022741"/>
    </source>
</evidence>
<dbReference type="AlphaFoldDB" id="W2ZRW8"/>
<evidence type="ECO:0000256" key="8">
    <source>
        <dbReference type="SAM" id="MobiDB-lite"/>
    </source>
</evidence>
<evidence type="ECO:0000313" key="11">
    <source>
        <dbReference type="Proteomes" id="UP000018948"/>
    </source>
</evidence>
<organism evidence="10 11">
    <name type="scientific">Phytophthora nicotianae P10297</name>
    <dbReference type="NCBI Taxonomy" id="1317064"/>
    <lineage>
        <taxon>Eukaryota</taxon>
        <taxon>Sar</taxon>
        <taxon>Stramenopiles</taxon>
        <taxon>Oomycota</taxon>
        <taxon>Peronosporomycetes</taxon>
        <taxon>Peronosporales</taxon>
        <taxon>Peronosporaceae</taxon>
        <taxon>Phytophthora</taxon>
    </lineage>
</organism>
<gene>
    <name evidence="10" type="ORF">F442_04486</name>
</gene>
<dbReference type="InterPro" id="IPR036265">
    <property type="entry name" value="HIT-like_sf"/>
</dbReference>
<evidence type="ECO:0000259" key="9">
    <source>
        <dbReference type="PROSITE" id="PS51084"/>
    </source>
</evidence>
<feature type="domain" description="HIT" evidence="9">
    <location>
        <begin position="153"/>
        <end position="260"/>
    </location>
</feature>
<dbReference type="PROSITE" id="PS51084">
    <property type="entry name" value="HIT_2"/>
    <property type="match status" value="1"/>
</dbReference>
<feature type="short sequence motif" description="Histidine triad motif" evidence="4 7">
    <location>
        <begin position="245"/>
        <end position="249"/>
    </location>
</feature>
<feature type="binding site" evidence="5">
    <location>
        <begin position="240"/>
        <end position="243"/>
    </location>
    <ligand>
        <name>substrate</name>
    </ligand>
</feature>
<feature type="site" description="Important for induction of apoptosis" evidence="6">
    <location>
        <position position="265"/>
    </location>
</feature>
<dbReference type="PANTHER" id="PTHR46243">
    <property type="entry name" value="BIS(5'-ADENOSYL)-TRIPHOSPHATASE"/>
    <property type="match status" value="1"/>
</dbReference>
<feature type="active site" description="Tele-AMP-histidine intermediate" evidence="3">
    <location>
        <position position="247"/>
    </location>
</feature>
<protein>
    <recommendedName>
        <fullName evidence="9">HIT domain-containing protein</fullName>
    </recommendedName>
</protein>
<evidence type="ECO:0000256" key="5">
    <source>
        <dbReference type="PIRSR" id="PIRSR639383-2"/>
    </source>
</evidence>
<dbReference type="EMBL" id="ANIY01001005">
    <property type="protein sequence ID" value="ETP50102.1"/>
    <property type="molecule type" value="Genomic_DNA"/>
</dbReference>
<dbReference type="SUPFAM" id="SSF54197">
    <property type="entry name" value="HIT-like"/>
    <property type="match status" value="1"/>
</dbReference>
<dbReference type="Pfam" id="PF01230">
    <property type="entry name" value="HIT"/>
    <property type="match status" value="1"/>
</dbReference>
<dbReference type="GO" id="GO:0000166">
    <property type="term" value="F:nucleotide binding"/>
    <property type="evidence" value="ECO:0007669"/>
    <property type="project" value="UniProtKB-KW"/>
</dbReference>
<keyword evidence="2" id="KW-0378">Hydrolase</keyword>
<dbReference type="PROSITE" id="PS00892">
    <property type="entry name" value="HIT_1"/>
    <property type="match status" value="1"/>
</dbReference>
<keyword evidence="1" id="KW-0547">Nucleotide-binding</keyword>
<dbReference type="Gene3D" id="3.30.428.10">
    <property type="entry name" value="HIT-like"/>
    <property type="match status" value="1"/>
</dbReference>
<dbReference type="InterPro" id="IPR039383">
    <property type="entry name" value="FHIT"/>
</dbReference>
<evidence type="ECO:0000256" key="6">
    <source>
        <dbReference type="PIRSR" id="PIRSR639383-3"/>
    </source>
</evidence>
<evidence type="ECO:0000256" key="2">
    <source>
        <dbReference type="ARBA" id="ARBA00022801"/>
    </source>
</evidence>
<name>W2ZRW8_PHYNI</name>
<feature type="binding site" evidence="5">
    <location>
        <position position="234"/>
    </location>
    <ligand>
        <name>substrate</name>
    </ligand>
</feature>
<reference evidence="10 11" key="1">
    <citation type="submission" date="2013-11" db="EMBL/GenBank/DDBJ databases">
        <title>The Genome Sequence of Phytophthora parasitica P10297.</title>
        <authorList>
            <consortium name="The Broad Institute Genomics Platform"/>
            <person name="Russ C."/>
            <person name="Tyler B."/>
            <person name="Panabieres F."/>
            <person name="Shan W."/>
            <person name="Tripathy S."/>
            <person name="Grunwald N."/>
            <person name="Machado M."/>
            <person name="Johnson C.S."/>
            <person name="Walker B."/>
            <person name="Young S.K."/>
            <person name="Zeng Q."/>
            <person name="Gargeya S."/>
            <person name="Fitzgerald M."/>
            <person name="Haas B."/>
            <person name="Abouelleil A."/>
            <person name="Allen A.W."/>
            <person name="Alvarado L."/>
            <person name="Arachchi H.M."/>
            <person name="Berlin A.M."/>
            <person name="Chapman S.B."/>
            <person name="Gainer-Dewar J."/>
            <person name="Goldberg J."/>
            <person name="Griggs A."/>
            <person name="Gujja S."/>
            <person name="Hansen M."/>
            <person name="Howarth C."/>
            <person name="Imamovic A."/>
            <person name="Ireland A."/>
            <person name="Larimer J."/>
            <person name="McCowan C."/>
            <person name="Murphy C."/>
            <person name="Pearson M."/>
            <person name="Poon T.W."/>
            <person name="Priest M."/>
            <person name="Roberts A."/>
            <person name="Saif S."/>
            <person name="Shea T."/>
            <person name="Sisk P."/>
            <person name="Sykes S."/>
            <person name="Wortman J."/>
            <person name="Nusbaum C."/>
            <person name="Birren B."/>
        </authorList>
    </citation>
    <scope>NUCLEOTIDE SEQUENCE [LARGE SCALE GENOMIC DNA]</scope>
    <source>
        <strain evidence="10 11">P10297</strain>
    </source>
</reference>
<dbReference type="OrthoDB" id="680339at2759"/>
<feature type="binding site" evidence="5">
    <location>
        <position position="178"/>
    </location>
    <ligand>
        <name>substrate</name>
    </ligand>
</feature>
<accession>W2ZRW8</accession>
<dbReference type="PRINTS" id="PR00332">
    <property type="entry name" value="HISTRIAD"/>
</dbReference>
<evidence type="ECO:0000256" key="7">
    <source>
        <dbReference type="PROSITE-ProRule" id="PRU00464"/>
    </source>
</evidence>
<dbReference type="InterPro" id="IPR011146">
    <property type="entry name" value="HIT-like"/>
</dbReference>
<dbReference type="FunFam" id="3.30.428.10:FF:000011">
    <property type="entry name" value="Fragile histidine triad"/>
    <property type="match status" value="1"/>
</dbReference>
<sequence length="302" mass="33596">MVLLGKRSLQRLVAERNIRSILFHLTPVTAERAFLREPGVENAVQALKTHGYRLGFIGDARTSYASALSAFHIVHDGKMKNGVSVYYEIASKELKVPLNRTLLVTEATLSEGSASGAISVALPEQSEGDKPQPLLAQFATELLNFDQCLDPTGRCFGPFRVLFSQVFYESALSFALVNLKPIVPGHMLVVPKRPVARFEMLDVDEVSDLWTAAQLVGKQVERYYGASSLTFAIQDGKEAGQTVKHVHIHVIPRTAHDFERNDDIYTEIEKHEHALQVDNETRTARSESDMAIEAAQLRPHFS</sequence>
<feature type="region of interest" description="Disordered" evidence="8">
    <location>
        <begin position="279"/>
        <end position="302"/>
    </location>
</feature>
<dbReference type="InterPro" id="IPR001310">
    <property type="entry name" value="Histidine_triad_HIT"/>
</dbReference>
<dbReference type="Proteomes" id="UP000018948">
    <property type="component" value="Unassembled WGS sequence"/>
</dbReference>